<proteinExistence type="predicted"/>
<reference evidence="1 2" key="1">
    <citation type="submission" date="2021-06" db="EMBL/GenBank/DDBJ databases">
        <authorList>
            <person name="Palmer J.M."/>
        </authorList>
    </citation>
    <scope>NUCLEOTIDE SEQUENCE [LARGE SCALE GENOMIC DNA]</scope>
    <source>
        <strain evidence="1 2">GA_2019</strain>
        <tissue evidence="1">Muscle</tissue>
    </source>
</reference>
<organism evidence="1 2">
    <name type="scientific">Goodea atripinnis</name>
    <dbReference type="NCBI Taxonomy" id="208336"/>
    <lineage>
        <taxon>Eukaryota</taxon>
        <taxon>Metazoa</taxon>
        <taxon>Chordata</taxon>
        <taxon>Craniata</taxon>
        <taxon>Vertebrata</taxon>
        <taxon>Euteleostomi</taxon>
        <taxon>Actinopterygii</taxon>
        <taxon>Neopterygii</taxon>
        <taxon>Teleostei</taxon>
        <taxon>Neoteleostei</taxon>
        <taxon>Acanthomorphata</taxon>
        <taxon>Ovalentaria</taxon>
        <taxon>Atherinomorphae</taxon>
        <taxon>Cyprinodontiformes</taxon>
        <taxon>Goodeidae</taxon>
        <taxon>Goodea</taxon>
    </lineage>
</organism>
<sequence>MTAFAGLKADVDFRPFQFMWQAGCGGVYKLAAKQNQQVIAFAAGYLSTTTKPHYHRISRLTEINLPKSAATNYNLHSGGRGLL</sequence>
<keyword evidence="2" id="KW-1185">Reference proteome</keyword>
<evidence type="ECO:0000313" key="1">
    <source>
        <dbReference type="EMBL" id="MEQ2168516.1"/>
    </source>
</evidence>
<accession>A0ABV0NAU7</accession>
<evidence type="ECO:0000313" key="2">
    <source>
        <dbReference type="Proteomes" id="UP001476798"/>
    </source>
</evidence>
<protein>
    <submittedName>
        <fullName evidence="1">Uncharacterized protein</fullName>
    </submittedName>
</protein>
<comment type="caution">
    <text evidence="1">The sequence shown here is derived from an EMBL/GenBank/DDBJ whole genome shotgun (WGS) entry which is preliminary data.</text>
</comment>
<dbReference type="Proteomes" id="UP001476798">
    <property type="component" value="Unassembled WGS sequence"/>
</dbReference>
<name>A0ABV0NAU7_9TELE</name>
<gene>
    <name evidence="1" type="ORF">GOODEAATRI_015297</name>
</gene>
<dbReference type="EMBL" id="JAHRIO010031112">
    <property type="protein sequence ID" value="MEQ2168516.1"/>
    <property type="molecule type" value="Genomic_DNA"/>
</dbReference>